<reference evidence="11" key="1">
    <citation type="submission" date="2022-07" db="EMBL/GenBank/DDBJ databases">
        <title>Genome Sequence of Agrocybe chaxingu.</title>
        <authorList>
            <person name="Buettner E."/>
        </authorList>
    </citation>
    <scope>NUCLEOTIDE SEQUENCE</scope>
    <source>
        <strain evidence="11">MP-N11</strain>
    </source>
</reference>
<feature type="binding site" evidence="9">
    <location>
        <position position="20"/>
    </location>
    <ligand>
        <name>Mg(2+)</name>
        <dbReference type="ChEBI" id="CHEBI:18420"/>
        <label>1</label>
    </ligand>
</feature>
<comment type="pathway">
    <text evidence="2 10">Nucleotide-sugar biosynthesis; GDP-alpha-D-mannose biosynthesis; alpha-D-mannose 1-phosphate from D-fructose 6-phosphate: step 2/2.</text>
</comment>
<keyword evidence="9" id="KW-0460">Magnesium</keyword>
<dbReference type="GO" id="GO:0004615">
    <property type="term" value="F:phosphomannomutase activity"/>
    <property type="evidence" value="ECO:0007669"/>
    <property type="project" value="UniProtKB-EC"/>
</dbReference>
<feature type="binding site" evidence="8">
    <location>
        <position position="27"/>
    </location>
    <ligand>
        <name>alpha-D-mannose 1-phosphate</name>
        <dbReference type="ChEBI" id="CHEBI:58409"/>
    </ligand>
</feature>
<dbReference type="SUPFAM" id="SSF56784">
    <property type="entry name" value="HAD-like"/>
    <property type="match status" value="1"/>
</dbReference>
<comment type="caution">
    <text evidence="11">The sequence shown here is derived from an EMBL/GenBank/DDBJ whole genome shotgun (WGS) entry which is preliminary data.</text>
</comment>
<dbReference type="GO" id="GO:0006013">
    <property type="term" value="P:mannose metabolic process"/>
    <property type="evidence" value="ECO:0007669"/>
    <property type="project" value="TreeGrafter"/>
</dbReference>
<dbReference type="InterPro" id="IPR023214">
    <property type="entry name" value="HAD_sf"/>
</dbReference>
<evidence type="ECO:0000313" key="11">
    <source>
        <dbReference type="EMBL" id="KAJ3515987.1"/>
    </source>
</evidence>
<dbReference type="GO" id="GO:0046872">
    <property type="term" value="F:metal ion binding"/>
    <property type="evidence" value="ECO:0007669"/>
    <property type="project" value="UniProtKB-KW"/>
</dbReference>
<evidence type="ECO:0000313" key="12">
    <source>
        <dbReference type="Proteomes" id="UP001148786"/>
    </source>
</evidence>
<comment type="function">
    <text evidence="10">Involved in the synthesis of the GDP-mannose and dolichol-phosphate-mannose required for a number of critical mannosyl transfer reactions.</text>
</comment>
<dbReference type="Proteomes" id="UP001148786">
    <property type="component" value="Unassembled WGS sequence"/>
</dbReference>
<evidence type="ECO:0000256" key="7">
    <source>
        <dbReference type="PIRSR" id="PIRSR605002-1"/>
    </source>
</evidence>
<dbReference type="PANTHER" id="PTHR10466:SF0">
    <property type="entry name" value="PHOSPHOMANNOMUTASE"/>
    <property type="match status" value="1"/>
</dbReference>
<dbReference type="Pfam" id="PF03332">
    <property type="entry name" value="PMM"/>
    <property type="match status" value="1"/>
</dbReference>
<evidence type="ECO:0000256" key="9">
    <source>
        <dbReference type="PIRSR" id="PIRSR605002-3"/>
    </source>
</evidence>
<dbReference type="EMBL" id="JANKHO010000072">
    <property type="protein sequence ID" value="KAJ3515987.1"/>
    <property type="molecule type" value="Genomic_DNA"/>
</dbReference>
<keyword evidence="12" id="KW-1185">Reference proteome</keyword>
<evidence type="ECO:0000256" key="3">
    <source>
        <dbReference type="ARBA" id="ARBA00009736"/>
    </source>
</evidence>
<dbReference type="AlphaFoldDB" id="A0A9W8N038"/>
<evidence type="ECO:0000256" key="2">
    <source>
        <dbReference type="ARBA" id="ARBA00004699"/>
    </source>
</evidence>
<comment type="catalytic activity">
    <reaction evidence="10">
        <text>alpha-D-mannose 1-phosphate = D-mannose 6-phosphate</text>
        <dbReference type="Rhea" id="RHEA:11140"/>
        <dbReference type="ChEBI" id="CHEBI:58409"/>
        <dbReference type="ChEBI" id="CHEBI:58735"/>
        <dbReference type="EC" id="5.4.2.8"/>
    </reaction>
</comment>
<feature type="active site" description="Proton donor/acceptor" evidence="7">
    <location>
        <position position="20"/>
    </location>
</feature>
<sequence length="146" mass="16554">MVSAAFSDRPFKKLCLFDVDDTLTLPRQTVSPEMVEILRELRKKLVIGFVGGSDLVKITEQLQTGTSNVLEDFDYAFAENGLIAFKLGKPLKSQSFINFLGEERYKPFVNFILHYIADLDLPIKRGTFVEFRRGMINVSPMGRNAT</sequence>
<comment type="subcellular location">
    <subcellularLocation>
        <location evidence="1 10">Cytoplasm</location>
    </subcellularLocation>
</comment>
<proteinExistence type="inferred from homology"/>
<protein>
    <recommendedName>
        <fullName evidence="5 10">Phosphomannomutase</fullName>
        <ecNumber evidence="5 10">5.4.2.8</ecNumber>
    </recommendedName>
</protein>
<name>A0A9W8N038_9AGAR</name>
<evidence type="ECO:0000256" key="5">
    <source>
        <dbReference type="ARBA" id="ARBA00012730"/>
    </source>
</evidence>
<evidence type="ECO:0000256" key="4">
    <source>
        <dbReference type="ARBA" id="ARBA00011738"/>
    </source>
</evidence>
<feature type="binding site" evidence="8">
    <location>
        <position position="132"/>
    </location>
    <ligand>
        <name>alpha-D-mannose 1-phosphate</name>
        <dbReference type="ChEBI" id="CHEBI:58409"/>
    </ligand>
</feature>
<dbReference type="GO" id="GO:0009298">
    <property type="term" value="P:GDP-mannose biosynthetic process"/>
    <property type="evidence" value="ECO:0007669"/>
    <property type="project" value="InterPro"/>
</dbReference>
<evidence type="ECO:0000256" key="6">
    <source>
        <dbReference type="ARBA" id="ARBA00023235"/>
    </source>
</evidence>
<dbReference type="GO" id="GO:0005829">
    <property type="term" value="C:cytosol"/>
    <property type="evidence" value="ECO:0007669"/>
    <property type="project" value="TreeGrafter"/>
</dbReference>
<organism evidence="11 12">
    <name type="scientific">Agrocybe chaxingu</name>
    <dbReference type="NCBI Taxonomy" id="84603"/>
    <lineage>
        <taxon>Eukaryota</taxon>
        <taxon>Fungi</taxon>
        <taxon>Dikarya</taxon>
        <taxon>Basidiomycota</taxon>
        <taxon>Agaricomycotina</taxon>
        <taxon>Agaricomycetes</taxon>
        <taxon>Agaricomycetidae</taxon>
        <taxon>Agaricales</taxon>
        <taxon>Agaricineae</taxon>
        <taxon>Strophariaceae</taxon>
        <taxon>Agrocybe</taxon>
    </lineage>
</organism>
<dbReference type="GO" id="GO:0006487">
    <property type="term" value="P:protein N-linked glycosylation"/>
    <property type="evidence" value="ECO:0007669"/>
    <property type="project" value="TreeGrafter"/>
</dbReference>
<dbReference type="InterPro" id="IPR006379">
    <property type="entry name" value="HAD-SF_hydro_IIB"/>
</dbReference>
<dbReference type="OrthoDB" id="10264771at2759"/>
<dbReference type="Gene3D" id="3.40.50.1000">
    <property type="entry name" value="HAD superfamily/HAD-like"/>
    <property type="match status" value="1"/>
</dbReference>
<feature type="binding site" evidence="9">
    <location>
        <position position="18"/>
    </location>
    <ligand>
        <name>Mg(2+)</name>
        <dbReference type="ChEBI" id="CHEBI:18420"/>
        <label>1</label>
    </ligand>
</feature>
<dbReference type="InterPro" id="IPR005002">
    <property type="entry name" value="PMM"/>
</dbReference>
<feature type="active site" description="Nucleophile" evidence="7">
    <location>
        <position position="18"/>
    </location>
</feature>
<dbReference type="NCBIfam" id="TIGR01484">
    <property type="entry name" value="HAD-SF-IIB"/>
    <property type="match status" value="1"/>
</dbReference>
<evidence type="ECO:0000256" key="8">
    <source>
        <dbReference type="PIRSR" id="PIRSR605002-2"/>
    </source>
</evidence>
<keyword evidence="9" id="KW-0479">Metal-binding</keyword>
<accession>A0A9W8N038</accession>
<dbReference type="PANTHER" id="PTHR10466">
    <property type="entry name" value="PHOSPHOMANNOMUTASE"/>
    <property type="match status" value="1"/>
</dbReference>
<feature type="binding site" evidence="8">
    <location>
        <position position="143"/>
    </location>
    <ligand>
        <name>alpha-D-mannose 1-phosphate</name>
        <dbReference type="ChEBI" id="CHEBI:58409"/>
    </ligand>
</feature>
<dbReference type="InterPro" id="IPR036412">
    <property type="entry name" value="HAD-like_sf"/>
</dbReference>
<keyword evidence="6 10" id="KW-0413">Isomerase</keyword>
<comment type="similarity">
    <text evidence="3 10">Belongs to the eukaryotic PMM family.</text>
</comment>
<evidence type="ECO:0000256" key="10">
    <source>
        <dbReference type="RuleBase" id="RU361118"/>
    </source>
</evidence>
<keyword evidence="10" id="KW-0963">Cytoplasm</keyword>
<gene>
    <name evidence="11" type="ORF">NLJ89_g1400</name>
</gene>
<comment type="cofactor">
    <cofactor evidence="9">
        <name>Mg(2+)</name>
        <dbReference type="ChEBI" id="CHEBI:18420"/>
    </cofactor>
</comment>
<evidence type="ECO:0000256" key="1">
    <source>
        <dbReference type="ARBA" id="ARBA00004496"/>
    </source>
</evidence>
<dbReference type="EC" id="5.4.2.8" evidence="5 10"/>
<comment type="subunit">
    <text evidence="4 10">Homodimer.</text>
</comment>